<sequence>MTKGKQQVNKNNSVKAIVDEPIIKINVNVHPNSKESSIVSFEDQVLSLRISEPPIDGKANSGVIEFLSKELNIRKSNIEVGKGSKSRNKSIEIDISCENITKDELFERIKSKLNN</sequence>
<dbReference type="PANTHER" id="PTHR13420:SF7">
    <property type="entry name" value="UPF0235 PROTEIN C15ORF40"/>
    <property type="match status" value="1"/>
</dbReference>
<gene>
    <name evidence="2" type="ORF">RB653_005733</name>
</gene>
<evidence type="ECO:0000313" key="3">
    <source>
        <dbReference type="Proteomes" id="UP001344447"/>
    </source>
</evidence>
<comment type="similarity">
    <text evidence="1">Belongs to the UPF0235 family.</text>
</comment>
<dbReference type="Gene3D" id="3.30.1200.10">
    <property type="entry name" value="YggU-like"/>
    <property type="match status" value="1"/>
</dbReference>
<dbReference type="PANTHER" id="PTHR13420">
    <property type="entry name" value="UPF0235 PROTEIN C15ORF40"/>
    <property type="match status" value="1"/>
</dbReference>
<comment type="caution">
    <text evidence="2">The sequence shown here is derived from an EMBL/GenBank/DDBJ whole genome shotgun (WGS) entry which is preliminary data.</text>
</comment>
<dbReference type="GO" id="GO:0005737">
    <property type="term" value="C:cytoplasm"/>
    <property type="evidence" value="ECO:0007669"/>
    <property type="project" value="TreeGrafter"/>
</dbReference>
<dbReference type="SUPFAM" id="SSF69786">
    <property type="entry name" value="YggU-like"/>
    <property type="match status" value="1"/>
</dbReference>
<dbReference type="InterPro" id="IPR036591">
    <property type="entry name" value="YggU-like_sf"/>
</dbReference>
<organism evidence="2 3">
    <name type="scientific">Dictyostelium firmibasis</name>
    <dbReference type="NCBI Taxonomy" id="79012"/>
    <lineage>
        <taxon>Eukaryota</taxon>
        <taxon>Amoebozoa</taxon>
        <taxon>Evosea</taxon>
        <taxon>Eumycetozoa</taxon>
        <taxon>Dictyostelia</taxon>
        <taxon>Dictyosteliales</taxon>
        <taxon>Dictyosteliaceae</taxon>
        <taxon>Dictyostelium</taxon>
    </lineage>
</organism>
<dbReference type="Proteomes" id="UP001344447">
    <property type="component" value="Unassembled WGS sequence"/>
</dbReference>
<reference evidence="2 3" key="1">
    <citation type="submission" date="2023-11" db="EMBL/GenBank/DDBJ databases">
        <title>Dfirmibasis_genome.</title>
        <authorList>
            <person name="Edelbroek B."/>
            <person name="Kjellin J."/>
            <person name="Jerlstrom-Hultqvist J."/>
            <person name="Soderbom F."/>
        </authorList>
    </citation>
    <scope>NUCLEOTIDE SEQUENCE [LARGE SCALE GENOMIC DNA]</scope>
    <source>
        <strain evidence="2 3">TNS-C-14</strain>
    </source>
</reference>
<dbReference type="InterPro" id="IPR003746">
    <property type="entry name" value="DUF167"/>
</dbReference>
<proteinExistence type="inferred from homology"/>
<dbReference type="Pfam" id="PF02594">
    <property type="entry name" value="DUF167"/>
    <property type="match status" value="1"/>
</dbReference>
<protein>
    <submittedName>
        <fullName evidence="2">Uncharacterized protein</fullName>
    </submittedName>
</protein>
<keyword evidence="3" id="KW-1185">Reference proteome</keyword>
<accession>A0AAN7UA32</accession>
<name>A0AAN7UA32_9MYCE</name>
<evidence type="ECO:0000256" key="1">
    <source>
        <dbReference type="ARBA" id="ARBA00010364"/>
    </source>
</evidence>
<dbReference type="SMART" id="SM01152">
    <property type="entry name" value="DUF167"/>
    <property type="match status" value="1"/>
</dbReference>
<dbReference type="AlphaFoldDB" id="A0AAN7UA32"/>
<dbReference type="HAMAP" id="MF_00634">
    <property type="entry name" value="UPF0235"/>
    <property type="match status" value="1"/>
</dbReference>
<dbReference type="NCBIfam" id="TIGR00251">
    <property type="entry name" value="DUF167 family protein"/>
    <property type="match status" value="1"/>
</dbReference>
<evidence type="ECO:0000313" key="2">
    <source>
        <dbReference type="EMBL" id="KAK5584126.1"/>
    </source>
</evidence>
<dbReference type="EMBL" id="JAVFKY010000001">
    <property type="protein sequence ID" value="KAK5584126.1"/>
    <property type="molecule type" value="Genomic_DNA"/>
</dbReference>